<dbReference type="Proteomes" id="UP000674234">
    <property type="component" value="Unassembled WGS sequence"/>
</dbReference>
<comment type="caution">
    <text evidence="1">The sequence shown here is derived from an EMBL/GenBank/DDBJ whole genome shotgun (WGS) entry which is preliminary data.</text>
</comment>
<name>A0A940WU16_9ACTN</name>
<proteinExistence type="predicted"/>
<dbReference type="RefSeq" id="WP_210158399.1">
    <property type="nucleotide sequence ID" value="NZ_JAFCNB010000017.1"/>
</dbReference>
<sequence>MGRFTQGAAGYGYVLVVCLVGLALFALVTPHGRVAAAPPVDYSADRAGAAGTAPYPVVAPREVPPGWTPESSILTRDGGAVTWRLGFATRARTHALVAQSDERPPAGFADRMANTERVSGSRVIGGVSWEERVRPDKDQRSLVRVLPDHAIVVTGTADWDDLTALAGALVAQPPIR</sequence>
<accession>A0A940WU16</accession>
<protein>
    <submittedName>
        <fullName evidence="1">DUF4245 domain-containing protein</fullName>
    </submittedName>
</protein>
<keyword evidence="2" id="KW-1185">Reference proteome</keyword>
<dbReference type="InterPro" id="IPR025339">
    <property type="entry name" value="DUF4245"/>
</dbReference>
<reference evidence="1" key="1">
    <citation type="submission" date="2021-02" db="EMBL/GenBank/DDBJ databases">
        <title>Draft genome sequence of Microbispora sp. RL4-1S isolated from rice leaves in Thailand.</title>
        <authorList>
            <person name="Muangham S."/>
            <person name="Duangmal K."/>
        </authorList>
    </citation>
    <scope>NUCLEOTIDE SEQUENCE</scope>
    <source>
        <strain evidence="1">RL4-1S</strain>
    </source>
</reference>
<organism evidence="1 2">
    <name type="scientific">Microbispora oryzae</name>
    <dbReference type="NCBI Taxonomy" id="2806554"/>
    <lineage>
        <taxon>Bacteria</taxon>
        <taxon>Bacillati</taxon>
        <taxon>Actinomycetota</taxon>
        <taxon>Actinomycetes</taxon>
        <taxon>Streptosporangiales</taxon>
        <taxon>Streptosporangiaceae</taxon>
        <taxon>Microbispora</taxon>
    </lineage>
</organism>
<gene>
    <name evidence="1" type="ORF">JOL79_25370</name>
</gene>
<dbReference type="EMBL" id="JAFCNB010000017">
    <property type="protein sequence ID" value="MBP2707121.1"/>
    <property type="molecule type" value="Genomic_DNA"/>
</dbReference>
<evidence type="ECO:0000313" key="1">
    <source>
        <dbReference type="EMBL" id="MBP2707121.1"/>
    </source>
</evidence>
<dbReference type="AlphaFoldDB" id="A0A940WU16"/>
<evidence type="ECO:0000313" key="2">
    <source>
        <dbReference type="Proteomes" id="UP000674234"/>
    </source>
</evidence>
<dbReference type="Pfam" id="PF14030">
    <property type="entry name" value="DUF4245"/>
    <property type="match status" value="1"/>
</dbReference>